<feature type="transmembrane region" description="Helical" evidence="7">
    <location>
        <begin position="355"/>
        <end position="380"/>
    </location>
</feature>
<comment type="subcellular location">
    <subcellularLocation>
        <location evidence="1">Cell membrane</location>
        <topology evidence="1">Multi-pass membrane protein</topology>
    </subcellularLocation>
</comment>
<feature type="domain" description="Type II secretion system protein GspF" evidence="8">
    <location>
        <begin position="263"/>
        <end position="378"/>
    </location>
</feature>
<dbReference type="RefSeq" id="WP_238229637.1">
    <property type="nucleotide sequence ID" value="NZ_BPQO01000004.1"/>
</dbReference>
<gene>
    <name evidence="9" type="ORF">BHAOGJBA_1144</name>
</gene>
<dbReference type="PANTHER" id="PTHR30012:SF0">
    <property type="entry name" value="TYPE II SECRETION SYSTEM PROTEIN F-RELATED"/>
    <property type="match status" value="1"/>
</dbReference>
<comment type="similarity">
    <text evidence="2">Belongs to the GSP F family.</text>
</comment>
<evidence type="ECO:0000313" key="9">
    <source>
        <dbReference type="EMBL" id="GJD87639.1"/>
    </source>
</evidence>
<evidence type="ECO:0000256" key="2">
    <source>
        <dbReference type="ARBA" id="ARBA00005745"/>
    </source>
</evidence>
<evidence type="ECO:0000256" key="6">
    <source>
        <dbReference type="ARBA" id="ARBA00023136"/>
    </source>
</evidence>
<dbReference type="GO" id="GO:0005886">
    <property type="term" value="C:plasma membrane"/>
    <property type="evidence" value="ECO:0007669"/>
    <property type="project" value="UniProtKB-SubCell"/>
</dbReference>
<feature type="transmembrane region" description="Helical" evidence="7">
    <location>
        <begin position="203"/>
        <end position="225"/>
    </location>
</feature>
<evidence type="ECO:0000256" key="3">
    <source>
        <dbReference type="ARBA" id="ARBA00022475"/>
    </source>
</evidence>
<accession>A0AAV4ZHR4</accession>
<keyword evidence="10" id="KW-1185">Reference proteome</keyword>
<dbReference type="AlphaFoldDB" id="A0AAV4ZHR4"/>
<proteinExistence type="inferred from homology"/>
<reference evidence="9" key="2">
    <citation type="submission" date="2021-08" db="EMBL/GenBank/DDBJ databases">
        <authorList>
            <person name="Tani A."/>
            <person name="Ola A."/>
            <person name="Ogura Y."/>
            <person name="Katsura K."/>
            <person name="Hayashi T."/>
        </authorList>
    </citation>
    <scope>NUCLEOTIDE SEQUENCE</scope>
    <source>
        <strain evidence="9">DSM 16372</strain>
    </source>
</reference>
<dbReference type="EMBL" id="BPQO01000004">
    <property type="protein sequence ID" value="GJD87639.1"/>
    <property type="molecule type" value="Genomic_DNA"/>
</dbReference>
<evidence type="ECO:0000256" key="4">
    <source>
        <dbReference type="ARBA" id="ARBA00022692"/>
    </source>
</evidence>
<evidence type="ECO:0000256" key="5">
    <source>
        <dbReference type="ARBA" id="ARBA00022989"/>
    </source>
</evidence>
<keyword evidence="4 7" id="KW-0812">Transmembrane</keyword>
<dbReference type="PANTHER" id="PTHR30012">
    <property type="entry name" value="GENERAL SECRETION PATHWAY PROTEIN"/>
    <property type="match status" value="1"/>
</dbReference>
<evidence type="ECO:0000313" key="10">
    <source>
        <dbReference type="Proteomes" id="UP001055247"/>
    </source>
</evidence>
<dbReference type="InterPro" id="IPR003004">
    <property type="entry name" value="GspF/PilC"/>
</dbReference>
<evidence type="ECO:0000256" key="7">
    <source>
        <dbReference type="SAM" id="Phobius"/>
    </source>
</evidence>
<dbReference type="Pfam" id="PF00482">
    <property type="entry name" value="T2SSF"/>
    <property type="match status" value="2"/>
</dbReference>
<dbReference type="InterPro" id="IPR018076">
    <property type="entry name" value="T2SS_GspF_dom"/>
</dbReference>
<feature type="transmembrane region" description="Helical" evidence="7">
    <location>
        <begin position="159"/>
        <end position="183"/>
    </location>
</feature>
<dbReference type="Gene3D" id="1.20.81.30">
    <property type="entry name" value="Type II secretion system (T2SS), domain F"/>
    <property type="match status" value="2"/>
</dbReference>
<dbReference type="Proteomes" id="UP001055247">
    <property type="component" value="Unassembled WGS sequence"/>
</dbReference>
<organism evidence="9 10">
    <name type="scientific">Methylobacterium hispanicum</name>
    <dbReference type="NCBI Taxonomy" id="270350"/>
    <lineage>
        <taxon>Bacteria</taxon>
        <taxon>Pseudomonadati</taxon>
        <taxon>Pseudomonadota</taxon>
        <taxon>Alphaproteobacteria</taxon>
        <taxon>Hyphomicrobiales</taxon>
        <taxon>Methylobacteriaceae</taxon>
        <taxon>Methylobacterium</taxon>
    </lineage>
</organism>
<keyword evidence="5 7" id="KW-1133">Transmembrane helix</keyword>
<dbReference type="InterPro" id="IPR042094">
    <property type="entry name" value="T2SS_GspF_sf"/>
</dbReference>
<comment type="caution">
    <text evidence="9">The sequence shown here is derived from an EMBL/GenBank/DDBJ whole genome shotgun (WGS) entry which is preliminary data.</text>
</comment>
<name>A0AAV4ZHR4_9HYPH</name>
<protein>
    <recommendedName>
        <fullName evidence="8">Type II secretion system protein GspF domain-containing protein</fullName>
    </recommendedName>
</protein>
<sequence>MAHYRVKVSTSEGVRTLDVDAADPHAAEALCRRSGTVIEVKRERPSPLRRGMSASDRHTFLVRLSGMLSSRMPTDKALENMAGSFGGKIGQAARDMLERIRGGMSYVEAMEFDRRNFPPALIALVRAGGAGKSSAEALRGAAEFEIQMTRIKRTSTKDVWTAMFSFALAMGVMISTTEIFAPWVLESNLFKQNKEIDVGWIKVAASISTWGIGIVFAGFFVLFVLGTVGRFLAPLFCEEAVIQIPYYRELVMGQDQYIAYYRFAKLVEFGVPVAEALHILVGSTKKGIIKEDLKAALEAVNVGREWAPAMTRLPPTDRAALAFALDKKDVAQTLDILASTTRDIYTSRVENFGPALNVAAAVAMGLSSIIMFGLTVLPMLQLSSSLSQSLSQ</sequence>
<evidence type="ECO:0000256" key="1">
    <source>
        <dbReference type="ARBA" id="ARBA00004651"/>
    </source>
</evidence>
<evidence type="ECO:0000259" key="8">
    <source>
        <dbReference type="Pfam" id="PF00482"/>
    </source>
</evidence>
<keyword evidence="6 7" id="KW-0472">Membrane</keyword>
<feature type="domain" description="Type II secretion system protein GspF" evidence="8">
    <location>
        <begin position="60"/>
        <end position="176"/>
    </location>
</feature>
<keyword evidence="3" id="KW-1003">Cell membrane</keyword>
<reference evidence="9" key="1">
    <citation type="journal article" date="2016" name="Front. Microbiol.">
        <title>Genome Sequence of the Piezophilic, Mesophilic Sulfate-Reducing Bacterium Desulfovibrio indicus J2T.</title>
        <authorList>
            <person name="Cao J."/>
            <person name="Maignien L."/>
            <person name="Shao Z."/>
            <person name="Alain K."/>
            <person name="Jebbar M."/>
        </authorList>
    </citation>
    <scope>NUCLEOTIDE SEQUENCE</scope>
    <source>
        <strain evidence="9">DSM 16372</strain>
    </source>
</reference>